<dbReference type="EMBL" id="BMVF01000003">
    <property type="protein sequence ID" value="GHD85843.1"/>
    <property type="molecule type" value="Genomic_DNA"/>
</dbReference>
<name>A0A918Y104_9ACTN</name>
<feature type="domain" description="PPM-type phosphatase" evidence="2">
    <location>
        <begin position="264"/>
        <end position="458"/>
    </location>
</feature>
<evidence type="ECO:0000313" key="4">
    <source>
        <dbReference type="Proteomes" id="UP000608955"/>
    </source>
</evidence>
<dbReference type="Gene3D" id="3.30.565.10">
    <property type="entry name" value="Histidine kinase-like ATPase, C-terminal domain"/>
    <property type="match status" value="1"/>
</dbReference>
<proteinExistence type="predicted"/>
<dbReference type="PANTHER" id="PTHR35801">
    <property type="entry name" value="PHOSPHOSERINE PHOSPHATASE RSBX"/>
    <property type="match status" value="1"/>
</dbReference>
<dbReference type="InterPro" id="IPR039248">
    <property type="entry name" value="Ptase_RsbX"/>
</dbReference>
<evidence type="ECO:0000256" key="1">
    <source>
        <dbReference type="SAM" id="MobiDB-lite"/>
    </source>
</evidence>
<dbReference type="PANTHER" id="PTHR35801:SF1">
    <property type="entry name" value="PHOSPHOSERINE PHOSPHATASE RSBX"/>
    <property type="match status" value="1"/>
</dbReference>
<dbReference type="SUPFAM" id="SSF81606">
    <property type="entry name" value="PP2C-like"/>
    <property type="match status" value="1"/>
</dbReference>
<dbReference type="Pfam" id="PF13581">
    <property type="entry name" value="HATPase_c_2"/>
    <property type="match status" value="1"/>
</dbReference>
<reference evidence="3" key="2">
    <citation type="submission" date="2020-09" db="EMBL/GenBank/DDBJ databases">
        <authorList>
            <person name="Sun Q."/>
            <person name="Ohkuma M."/>
        </authorList>
    </citation>
    <scope>NUCLEOTIDE SEQUENCE</scope>
    <source>
        <strain evidence="3">JCM 4654</strain>
    </source>
</reference>
<dbReference type="InterPro" id="IPR036457">
    <property type="entry name" value="PPM-type-like_dom_sf"/>
</dbReference>
<reference evidence="3" key="1">
    <citation type="journal article" date="2014" name="Int. J. Syst. Evol. Microbiol.">
        <title>Complete genome sequence of Corynebacterium casei LMG S-19264T (=DSM 44701T), isolated from a smear-ripened cheese.</title>
        <authorList>
            <consortium name="US DOE Joint Genome Institute (JGI-PGF)"/>
            <person name="Walter F."/>
            <person name="Albersmeier A."/>
            <person name="Kalinowski J."/>
            <person name="Ruckert C."/>
        </authorList>
    </citation>
    <scope>NUCLEOTIDE SEQUENCE</scope>
    <source>
        <strain evidence="3">JCM 4654</strain>
    </source>
</reference>
<dbReference type="SMART" id="SM00331">
    <property type="entry name" value="PP2C_SIG"/>
    <property type="match status" value="1"/>
</dbReference>
<dbReference type="AlphaFoldDB" id="A0A918Y104"/>
<feature type="compositionally biased region" description="Basic and acidic residues" evidence="1">
    <location>
        <begin position="149"/>
        <end position="159"/>
    </location>
</feature>
<dbReference type="RefSeq" id="WP_190176584.1">
    <property type="nucleotide sequence ID" value="NZ_BMVF01000003.1"/>
</dbReference>
<sequence length="464" mass="47006">MPRVWDVPVHDSTRVRDARVAAEGAAELAGLDRARADAAALVATELATNLLKHAAGGRLVVEVVSPPDAGGGARRSAVVQIAAVDHGPGMADVAAALRDGYTTAHSLGAGLGTCRRVADDFHLHSTPGRGTVAVARLGPARPKRAAGHPADRATGREADPGPGRAAGRETDPAPGRAAGRPADPAAGRGADSAAGRPTDPAAERPAHPAAGRPTDPAGRAADPAAGKTDPSLGATGWTSGEPGRSPDATGAVPSPPSGSGRTGVRAGGLNVPYAAAEYSGDAWAWAGAGELRTLLLADGLGHGPEASRASAAAVEALHRSPRLSPAELLRQLDAALRGTRGAAVAVAQLDLRERVLRFAGIGNIGARLREAGSWRPLLSRPGIVGVHRHANLPETRLPWTDESLLVVHSDGLPSRWTPPAEPGLLTADPALVAAVTIRDASSSARPVRDDTAVAVLAPNPPERP</sequence>
<evidence type="ECO:0000313" key="3">
    <source>
        <dbReference type="EMBL" id="GHD85843.1"/>
    </source>
</evidence>
<dbReference type="SUPFAM" id="SSF55874">
    <property type="entry name" value="ATPase domain of HSP90 chaperone/DNA topoisomerase II/histidine kinase"/>
    <property type="match status" value="1"/>
</dbReference>
<dbReference type="Pfam" id="PF07228">
    <property type="entry name" value="SpoIIE"/>
    <property type="match status" value="1"/>
</dbReference>
<dbReference type="Proteomes" id="UP000608955">
    <property type="component" value="Unassembled WGS sequence"/>
</dbReference>
<dbReference type="Gene3D" id="3.60.40.10">
    <property type="entry name" value="PPM-type phosphatase domain"/>
    <property type="match status" value="1"/>
</dbReference>
<comment type="caution">
    <text evidence="3">The sequence shown here is derived from an EMBL/GenBank/DDBJ whole genome shotgun (WGS) entry which is preliminary data.</text>
</comment>
<feature type="region of interest" description="Disordered" evidence="1">
    <location>
        <begin position="132"/>
        <end position="265"/>
    </location>
</feature>
<feature type="compositionally biased region" description="Low complexity" evidence="1">
    <location>
        <begin position="172"/>
        <end position="197"/>
    </location>
</feature>
<accession>A0A918Y104</accession>
<gene>
    <name evidence="3" type="ORF">GCM10010508_11000</name>
</gene>
<keyword evidence="4" id="KW-1185">Reference proteome</keyword>
<protein>
    <recommendedName>
        <fullName evidence="2">PPM-type phosphatase domain-containing protein</fullName>
    </recommendedName>
</protein>
<dbReference type="InterPro" id="IPR001932">
    <property type="entry name" value="PPM-type_phosphatase-like_dom"/>
</dbReference>
<dbReference type="InterPro" id="IPR003594">
    <property type="entry name" value="HATPase_dom"/>
</dbReference>
<feature type="compositionally biased region" description="Low complexity" evidence="1">
    <location>
        <begin position="212"/>
        <end position="226"/>
    </location>
</feature>
<organism evidence="3 4">
    <name type="scientific">Streptomyces naganishii JCM 4654</name>
    <dbReference type="NCBI Taxonomy" id="1306179"/>
    <lineage>
        <taxon>Bacteria</taxon>
        <taxon>Bacillati</taxon>
        <taxon>Actinomycetota</taxon>
        <taxon>Actinomycetes</taxon>
        <taxon>Kitasatosporales</taxon>
        <taxon>Streptomycetaceae</taxon>
        <taxon>Streptomyces</taxon>
    </lineage>
</organism>
<evidence type="ECO:0000259" key="2">
    <source>
        <dbReference type="SMART" id="SM00331"/>
    </source>
</evidence>
<dbReference type="InterPro" id="IPR036890">
    <property type="entry name" value="HATPase_C_sf"/>
</dbReference>